<keyword evidence="5" id="KW-1185">Reference proteome</keyword>
<evidence type="ECO:0000313" key="5">
    <source>
        <dbReference type="Proteomes" id="UP000527324"/>
    </source>
</evidence>
<protein>
    <submittedName>
        <fullName evidence="4">Uncharacterized protein YjbJ (UPF0337 family)</fullName>
    </submittedName>
</protein>
<keyword evidence="2" id="KW-1133">Transmembrane helix</keyword>
<feature type="transmembrane region" description="Helical" evidence="2">
    <location>
        <begin position="81"/>
        <end position="100"/>
    </location>
</feature>
<gene>
    <name evidence="4" type="ORF">GGQ93_000599</name>
</gene>
<feature type="domain" description="CsbD-like" evidence="3">
    <location>
        <begin position="4"/>
        <end position="55"/>
    </location>
</feature>
<dbReference type="SUPFAM" id="SSF69047">
    <property type="entry name" value="Hypothetical protein YjbJ"/>
    <property type="match status" value="1"/>
</dbReference>
<reference evidence="4 5" key="1">
    <citation type="submission" date="2020-08" db="EMBL/GenBank/DDBJ databases">
        <title>Genomic Encyclopedia of Type Strains, Phase IV (KMG-IV): sequencing the most valuable type-strain genomes for metagenomic binning, comparative biology and taxonomic classification.</title>
        <authorList>
            <person name="Goeker M."/>
        </authorList>
    </citation>
    <scope>NUCLEOTIDE SEQUENCE [LARGE SCALE GENOMIC DNA]</scope>
    <source>
        <strain evidence="4 5">DSM 4731</strain>
    </source>
</reference>
<organism evidence="4 5">
    <name type="scientific">Brevundimonas aurantiaca</name>
    <dbReference type="NCBI Taxonomy" id="74316"/>
    <lineage>
        <taxon>Bacteria</taxon>
        <taxon>Pseudomonadati</taxon>
        <taxon>Pseudomonadota</taxon>
        <taxon>Alphaproteobacteria</taxon>
        <taxon>Caulobacterales</taxon>
        <taxon>Caulobacteraceae</taxon>
        <taxon>Brevundimonas</taxon>
    </lineage>
</organism>
<evidence type="ECO:0000259" key="3">
    <source>
        <dbReference type="Pfam" id="PF05532"/>
    </source>
</evidence>
<evidence type="ECO:0000256" key="1">
    <source>
        <dbReference type="ARBA" id="ARBA00009129"/>
    </source>
</evidence>
<dbReference type="InterPro" id="IPR036629">
    <property type="entry name" value="YjbJ_sf"/>
</dbReference>
<evidence type="ECO:0000256" key="2">
    <source>
        <dbReference type="SAM" id="Phobius"/>
    </source>
</evidence>
<comment type="similarity">
    <text evidence="1">Belongs to the UPF0337 (CsbD) family.</text>
</comment>
<keyword evidence="2" id="KW-0812">Transmembrane</keyword>
<dbReference type="AlphaFoldDB" id="A0A7W9C4F4"/>
<accession>A0A7W9C4F4</accession>
<dbReference type="EMBL" id="JACHOQ010000001">
    <property type="protein sequence ID" value="MBB5738908.1"/>
    <property type="molecule type" value="Genomic_DNA"/>
</dbReference>
<dbReference type="GeneID" id="88839665"/>
<sequence length="104" mass="11108">MTDERIEGAAYQATGKTKKGFGKLVGDQKLQVEGALEDAKGRSLETFGKAMDAVDRLVEKAPAGYRDKARTVAAEARKRPLVTTLSVAGVGLLLMGMLTGGRRR</sequence>
<dbReference type="Pfam" id="PF05532">
    <property type="entry name" value="CsbD"/>
    <property type="match status" value="1"/>
</dbReference>
<keyword evidence="2" id="KW-0472">Membrane</keyword>
<proteinExistence type="inferred from homology"/>
<name>A0A7W9C4F4_9CAUL</name>
<dbReference type="Proteomes" id="UP000527324">
    <property type="component" value="Unassembled WGS sequence"/>
</dbReference>
<evidence type="ECO:0000313" key="4">
    <source>
        <dbReference type="EMBL" id="MBB5738908.1"/>
    </source>
</evidence>
<dbReference type="RefSeq" id="WP_183215075.1">
    <property type="nucleotide sequence ID" value="NZ_CAJFZW010000008.1"/>
</dbReference>
<dbReference type="InterPro" id="IPR008462">
    <property type="entry name" value="CsbD"/>
</dbReference>
<dbReference type="Gene3D" id="1.10.1470.10">
    <property type="entry name" value="YjbJ"/>
    <property type="match status" value="1"/>
</dbReference>
<comment type="caution">
    <text evidence="4">The sequence shown here is derived from an EMBL/GenBank/DDBJ whole genome shotgun (WGS) entry which is preliminary data.</text>
</comment>